<evidence type="ECO:0000313" key="7">
    <source>
        <dbReference type="Proteomes" id="UP000634136"/>
    </source>
</evidence>
<evidence type="ECO:0000256" key="3">
    <source>
        <dbReference type="ARBA" id="ARBA00022821"/>
    </source>
</evidence>
<dbReference type="Gene3D" id="1.20.5.4130">
    <property type="match status" value="1"/>
</dbReference>
<evidence type="ECO:0000259" key="5">
    <source>
        <dbReference type="Pfam" id="PF25019"/>
    </source>
</evidence>
<dbReference type="Pfam" id="PF18052">
    <property type="entry name" value="Rx_N"/>
    <property type="match status" value="1"/>
</dbReference>
<accession>A0A835CG90</accession>
<sequence length="935" mass="106844">MAELVGGAILQAVFGVLLERLTPDAEFLNFIRQKKLDNNLLYRLKPTLNAARAVLNDAELKQFKDPAVKEWLYDLKDAVYQVQDLMDDISTQNQVCHFSSASLKVNDRDMRIKWYNKYFVMHDLIHDLAISVAGDFFFRLEKEGEGNKISTRARHLSYFNLNFPSFNDIESFKRAKALRTILGFDYGWIPGSLGNTIMQLDLKYLRVLSFNQFHALKTVPDSIGEFIHLQYLDLCGTSIVRLPDSLCKLYNLQTLKLHFCHNLTKLPNNIHDLVNLRYLFFVDAPIKEMPRGMSKLKNLQILSKFIVGNEPETTNIGELGEMQNLMNGIEIRKLENIKNGNEACKARMMEKQHIRRLTLSWSSDDCINDSHTEKDILDNLQPHWGLEMLTITGYRGTIFPNWLGSRSYSNMTSLQLQNCNYCWMLPPLGQLPALKSLYICGFDSIVAIGEEFFKGDNCSSVIPFSYLEYLQFGNMSAWEEWHSVEREAFPKLRKLHISNCPKLTGNLPIQLVSLKSLTVSGCPLLCSFIPRCPKLEDLEIPGSQNLVLQEQVLPPSLRTLKISGNRMVESMFEAMAHSEIIHMEELGVSGCSSAISFPVLQSVTRLTIYNCKHVEFQKQQCQMSLKEISVANSCDLLTSFPIEIFPILNYLKIGGSENLISVLVSDTPLQNLQSIYIFRCENLKWLSDDSEYLLPNLKVVTIRYCPKVEPFSKGFLPSSLRELTIISCKKLLSHHTEWHLPSITSLTIREDHDIIEHFPGGTSLPPTLTTLKLEYLSSLHTLNCKGLHHLTSLQELKILGCPKLEKMEGEKLPTSLRKLLIDQCHLLEQRCRNKDQEIWPKISHIPAIRLSYEWFSLHATSHRFNSCLHIHSGLPRFVAHIEFSLGMVNDSQKFIKKMQTLSISVHQARNPKSMFLDLKTIDSIELIKDGNDGGI</sequence>
<feature type="domain" description="Disease resistance N-terminal" evidence="4">
    <location>
        <begin position="10"/>
        <end position="99"/>
    </location>
</feature>
<evidence type="ECO:0000256" key="1">
    <source>
        <dbReference type="ARBA" id="ARBA00022737"/>
    </source>
</evidence>
<dbReference type="GO" id="GO:0000166">
    <property type="term" value="F:nucleotide binding"/>
    <property type="evidence" value="ECO:0007669"/>
    <property type="project" value="UniProtKB-KW"/>
</dbReference>
<dbReference type="PANTHER" id="PTHR47186:SF18">
    <property type="entry name" value="RX N-TERMINAL DOMAIN-CONTAINING PROTEIN"/>
    <property type="match status" value="1"/>
</dbReference>
<gene>
    <name evidence="6" type="ORF">G2W53_002689</name>
</gene>
<evidence type="ECO:0000313" key="6">
    <source>
        <dbReference type="EMBL" id="KAF7840391.1"/>
    </source>
</evidence>
<reference evidence="6" key="1">
    <citation type="submission" date="2020-09" db="EMBL/GenBank/DDBJ databases">
        <title>Genome-Enabled Discovery of Anthraquinone Biosynthesis in Senna tora.</title>
        <authorList>
            <person name="Kang S.-H."/>
            <person name="Pandey R.P."/>
            <person name="Lee C.-M."/>
            <person name="Sim J.-S."/>
            <person name="Jeong J.-T."/>
            <person name="Choi B.-S."/>
            <person name="Jung M."/>
            <person name="Ginzburg D."/>
            <person name="Zhao K."/>
            <person name="Won S.Y."/>
            <person name="Oh T.-J."/>
            <person name="Yu Y."/>
            <person name="Kim N.-H."/>
            <person name="Lee O.R."/>
            <person name="Lee T.-H."/>
            <person name="Bashyal P."/>
            <person name="Kim T.-S."/>
            <person name="Lee W.-H."/>
            <person name="Kawkins C."/>
            <person name="Kim C.-K."/>
            <person name="Kim J.S."/>
            <person name="Ahn B.O."/>
            <person name="Rhee S.Y."/>
            <person name="Sohng J.K."/>
        </authorList>
    </citation>
    <scope>NUCLEOTIDE SEQUENCE</scope>
    <source>
        <tissue evidence="6">Leaf</tissue>
    </source>
</reference>
<dbReference type="PANTHER" id="PTHR47186">
    <property type="entry name" value="LEUCINE-RICH REPEAT-CONTAINING PROTEIN 57"/>
    <property type="match status" value="1"/>
</dbReference>
<dbReference type="Pfam" id="PF25019">
    <property type="entry name" value="LRR_R13L1-DRL21"/>
    <property type="match status" value="1"/>
</dbReference>
<keyword evidence="3" id="KW-0611">Plant defense</keyword>
<dbReference type="InterPro" id="IPR041118">
    <property type="entry name" value="Rx_N"/>
</dbReference>
<keyword evidence="1" id="KW-0677">Repeat</keyword>
<dbReference type="Gene3D" id="3.80.10.10">
    <property type="entry name" value="Ribonuclease Inhibitor"/>
    <property type="match status" value="3"/>
</dbReference>
<name>A0A835CG90_9FABA</name>
<dbReference type="OrthoDB" id="1423047at2759"/>
<proteinExistence type="predicted"/>
<dbReference type="GO" id="GO:0006952">
    <property type="term" value="P:defense response"/>
    <property type="evidence" value="ECO:0007669"/>
    <property type="project" value="UniProtKB-KW"/>
</dbReference>
<dbReference type="EMBL" id="JAAIUW010000002">
    <property type="protein sequence ID" value="KAF7840391.1"/>
    <property type="molecule type" value="Genomic_DNA"/>
</dbReference>
<keyword evidence="2" id="KW-0547">Nucleotide-binding</keyword>
<dbReference type="AlphaFoldDB" id="A0A835CG90"/>
<evidence type="ECO:0000259" key="4">
    <source>
        <dbReference type="Pfam" id="PF18052"/>
    </source>
</evidence>
<dbReference type="Proteomes" id="UP000634136">
    <property type="component" value="Unassembled WGS sequence"/>
</dbReference>
<evidence type="ECO:0000256" key="2">
    <source>
        <dbReference type="ARBA" id="ARBA00022741"/>
    </source>
</evidence>
<organism evidence="6 7">
    <name type="scientific">Senna tora</name>
    <dbReference type="NCBI Taxonomy" id="362788"/>
    <lineage>
        <taxon>Eukaryota</taxon>
        <taxon>Viridiplantae</taxon>
        <taxon>Streptophyta</taxon>
        <taxon>Embryophyta</taxon>
        <taxon>Tracheophyta</taxon>
        <taxon>Spermatophyta</taxon>
        <taxon>Magnoliopsida</taxon>
        <taxon>eudicotyledons</taxon>
        <taxon>Gunneridae</taxon>
        <taxon>Pentapetalae</taxon>
        <taxon>rosids</taxon>
        <taxon>fabids</taxon>
        <taxon>Fabales</taxon>
        <taxon>Fabaceae</taxon>
        <taxon>Caesalpinioideae</taxon>
        <taxon>Cassia clade</taxon>
        <taxon>Senna</taxon>
    </lineage>
</organism>
<feature type="domain" description="R13L1/DRL21-like LRR repeat region" evidence="5">
    <location>
        <begin position="316"/>
        <end position="440"/>
    </location>
</feature>
<protein>
    <submittedName>
        <fullName evidence="6">Putative disease resistance RPP13-like protein 1</fullName>
    </submittedName>
</protein>
<dbReference type="InterPro" id="IPR056789">
    <property type="entry name" value="LRR_R13L1-DRL21"/>
</dbReference>
<dbReference type="SUPFAM" id="SSF52058">
    <property type="entry name" value="L domain-like"/>
    <property type="match status" value="2"/>
</dbReference>
<comment type="caution">
    <text evidence="6">The sequence shown here is derived from an EMBL/GenBank/DDBJ whole genome shotgun (WGS) entry which is preliminary data.</text>
</comment>
<keyword evidence="7" id="KW-1185">Reference proteome</keyword>
<dbReference type="InterPro" id="IPR032675">
    <property type="entry name" value="LRR_dom_sf"/>
</dbReference>